<proteinExistence type="predicted"/>
<keyword evidence="4" id="KW-1185">Reference proteome</keyword>
<dbReference type="EnsemblMetazoa" id="CapteT161832">
    <property type="protein sequence ID" value="CapteP161832"/>
    <property type="gene ID" value="CapteG161832"/>
</dbReference>
<name>R7UXM8_CAPTE</name>
<accession>R7UXM8</accession>
<organism evidence="2">
    <name type="scientific">Capitella teleta</name>
    <name type="common">Polychaete worm</name>
    <dbReference type="NCBI Taxonomy" id="283909"/>
    <lineage>
        <taxon>Eukaryota</taxon>
        <taxon>Metazoa</taxon>
        <taxon>Spiralia</taxon>
        <taxon>Lophotrochozoa</taxon>
        <taxon>Annelida</taxon>
        <taxon>Polychaeta</taxon>
        <taxon>Sedentaria</taxon>
        <taxon>Scolecida</taxon>
        <taxon>Capitellidae</taxon>
        <taxon>Capitella</taxon>
    </lineage>
</organism>
<dbReference type="Proteomes" id="UP000014760">
    <property type="component" value="Unassembled WGS sequence"/>
</dbReference>
<reference evidence="4" key="1">
    <citation type="submission" date="2012-12" db="EMBL/GenBank/DDBJ databases">
        <authorList>
            <person name="Hellsten U."/>
            <person name="Grimwood J."/>
            <person name="Chapman J.A."/>
            <person name="Shapiro H."/>
            <person name="Aerts A."/>
            <person name="Otillar R.P."/>
            <person name="Terry A.Y."/>
            <person name="Boore J.L."/>
            <person name="Simakov O."/>
            <person name="Marletaz F."/>
            <person name="Cho S.-J."/>
            <person name="Edsinger-Gonzales E."/>
            <person name="Havlak P."/>
            <person name="Kuo D.-H."/>
            <person name="Larsson T."/>
            <person name="Lv J."/>
            <person name="Arendt D."/>
            <person name="Savage R."/>
            <person name="Osoegawa K."/>
            <person name="de Jong P."/>
            <person name="Lindberg D.R."/>
            <person name="Seaver E.C."/>
            <person name="Weisblat D.A."/>
            <person name="Putnam N.H."/>
            <person name="Grigoriev I.V."/>
            <person name="Rokhsar D.S."/>
        </authorList>
    </citation>
    <scope>NUCLEOTIDE SEQUENCE</scope>
    <source>
        <strain evidence="4">I ESC-2004</strain>
    </source>
</reference>
<reference evidence="2 4" key="2">
    <citation type="journal article" date="2013" name="Nature">
        <title>Insights into bilaterian evolution from three spiralian genomes.</title>
        <authorList>
            <person name="Simakov O."/>
            <person name="Marletaz F."/>
            <person name="Cho S.J."/>
            <person name="Edsinger-Gonzales E."/>
            <person name="Havlak P."/>
            <person name="Hellsten U."/>
            <person name="Kuo D.H."/>
            <person name="Larsson T."/>
            <person name="Lv J."/>
            <person name="Arendt D."/>
            <person name="Savage R."/>
            <person name="Osoegawa K."/>
            <person name="de Jong P."/>
            <person name="Grimwood J."/>
            <person name="Chapman J.A."/>
            <person name="Shapiro H."/>
            <person name="Aerts A."/>
            <person name="Otillar R.P."/>
            <person name="Terry A.Y."/>
            <person name="Boore J.L."/>
            <person name="Grigoriev I.V."/>
            <person name="Lindberg D.R."/>
            <person name="Seaver E.C."/>
            <person name="Weisblat D.A."/>
            <person name="Putnam N.H."/>
            <person name="Rokhsar D.S."/>
        </authorList>
    </citation>
    <scope>NUCLEOTIDE SEQUENCE</scope>
    <source>
        <strain evidence="2 4">I ESC-2004</strain>
    </source>
</reference>
<dbReference type="Pfam" id="PF07004">
    <property type="entry name" value="SHIPPO-rpt"/>
    <property type="match status" value="6"/>
</dbReference>
<dbReference type="OrthoDB" id="429991at2759"/>
<dbReference type="InterPro" id="IPR010736">
    <property type="entry name" value="SHIPPO-rpt"/>
</dbReference>
<evidence type="ECO:0000313" key="3">
    <source>
        <dbReference type="EnsemblMetazoa" id="CapteP161832"/>
    </source>
</evidence>
<evidence type="ECO:0000313" key="2">
    <source>
        <dbReference type="EMBL" id="ELU11338.1"/>
    </source>
</evidence>
<dbReference type="HOGENOM" id="CLU_088282_1_0_1"/>
<sequence length="254" mass="27890">MVYVYTRPRVEIMAMTKSPGPAVYKMPGLTGTNDHDPHSRFSRGPAHTFGGRRDTWAIGCGPGPCYYPSPKIYRDGHDGTPHYSLYARQKEMTMSQTPGPGAYCPESAGPTTKFRNPEYSFGTRLQHQRLDAVPAANSYTLPKMIGSTVQSNKRQAPGYSLTGRSKIGGFHEDLQKTPGPGAYATITPNKYKHQSPHYSLVSRNVMPGDGTKKPGPGAHSPEKVYMTKRIAPSHSFGIRHSDYLAPLIPEVPLD</sequence>
<dbReference type="EMBL" id="AMQN01005760">
    <property type="status" value="NOT_ANNOTATED_CDS"/>
    <property type="molecule type" value="Genomic_DNA"/>
</dbReference>
<reference evidence="3" key="3">
    <citation type="submission" date="2015-06" db="UniProtKB">
        <authorList>
            <consortium name="EnsemblMetazoa"/>
        </authorList>
    </citation>
    <scope>IDENTIFICATION</scope>
</reference>
<dbReference type="GO" id="GO:0005856">
    <property type="term" value="C:cytoskeleton"/>
    <property type="evidence" value="ECO:0007669"/>
    <property type="project" value="TreeGrafter"/>
</dbReference>
<protein>
    <recommendedName>
        <fullName evidence="5">Outer dense fiber protein 3</fullName>
    </recommendedName>
</protein>
<evidence type="ECO:0008006" key="5">
    <source>
        <dbReference type="Google" id="ProtNLM"/>
    </source>
</evidence>
<dbReference type="PANTHER" id="PTHR21580">
    <property type="entry name" value="SHIPPO-1-RELATED"/>
    <property type="match status" value="1"/>
</dbReference>
<dbReference type="PANTHER" id="PTHR21580:SF28">
    <property type="entry name" value="BOREALIN N-TERMINAL DOMAIN-CONTAINING PROTEIN-RELATED"/>
    <property type="match status" value="1"/>
</dbReference>
<feature type="region of interest" description="Disordered" evidence="1">
    <location>
        <begin position="149"/>
        <end position="178"/>
    </location>
</feature>
<gene>
    <name evidence="2" type="ORF">CAPTEDRAFT_161832</name>
</gene>
<dbReference type="EMBL" id="KB296765">
    <property type="protein sequence ID" value="ELU11338.1"/>
    <property type="molecule type" value="Genomic_DNA"/>
</dbReference>
<dbReference type="OMA" id="LMGRTQK"/>
<dbReference type="AlphaFoldDB" id="R7UXM8"/>
<evidence type="ECO:0000313" key="4">
    <source>
        <dbReference type="Proteomes" id="UP000014760"/>
    </source>
</evidence>
<dbReference type="InterPro" id="IPR051291">
    <property type="entry name" value="CIMAP"/>
</dbReference>
<evidence type="ECO:0000256" key="1">
    <source>
        <dbReference type="SAM" id="MobiDB-lite"/>
    </source>
</evidence>